<evidence type="ECO:0000313" key="4">
    <source>
        <dbReference type="Proteomes" id="UP001160148"/>
    </source>
</evidence>
<dbReference type="AlphaFoldDB" id="A0AAV0VJL8"/>
<dbReference type="EMBL" id="CARXXK010000001">
    <property type="protein sequence ID" value="CAI6344472.1"/>
    <property type="molecule type" value="Genomic_DNA"/>
</dbReference>
<feature type="region of interest" description="Disordered" evidence="1">
    <location>
        <begin position="1"/>
        <end position="23"/>
    </location>
</feature>
<name>A0AAV0VJL8_9HEMI</name>
<keyword evidence="2" id="KW-0472">Membrane</keyword>
<evidence type="ECO:0000256" key="2">
    <source>
        <dbReference type="SAM" id="Phobius"/>
    </source>
</evidence>
<evidence type="ECO:0000256" key="1">
    <source>
        <dbReference type="SAM" id="MobiDB-lite"/>
    </source>
</evidence>
<feature type="transmembrane region" description="Helical" evidence="2">
    <location>
        <begin position="104"/>
        <end position="125"/>
    </location>
</feature>
<protein>
    <submittedName>
        <fullName evidence="3">Uncharacterized protein</fullName>
    </submittedName>
</protein>
<sequence length="164" mass="18398">MHRTPFNSTEISPTLNPTSKGLITRRSPNIVDHLNKNISTFSDKNLTDIIRPNFENSVIPLQHNQTLKTQASSLNNYSRVPALGTESTNLSENLKLNKITGLSYVYDAIYIIGYLVAICGLLFIVKHSFYFIKSLIKKLTDAKDQTFVETNNEGPRNIGLISNL</sequence>
<comment type="caution">
    <text evidence="3">The sequence shown here is derived from an EMBL/GenBank/DDBJ whole genome shotgun (WGS) entry which is preliminary data.</text>
</comment>
<organism evidence="3 4">
    <name type="scientific">Macrosiphum euphorbiae</name>
    <name type="common">potato aphid</name>
    <dbReference type="NCBI Taxonomy" id="13131"/>
    <lineage>
        <taxon>Eukaryota</taxon>
        <taxon>Metazoa</taxon>
        <taxon>Ecdysozoa</taxon>
        <taxon>Arthropoda</taxon>
        <taxon>Hexapoda</taxon>
        <taxon>Insecta</taxon>
        <taxon>Pterygota</taxon>
        <taxon>Neoptera</taxon>
        <taxon>Paraneoptera</taxon>
        <taxon>Hemiptera</taxon>
        <taxon>Sternorrhyncha</taxon>
        <taxon>Aphidomorpha</taxon>
        <taxon>Aphidoidea</taxon>
        <taxon>Aphididae</taxon>
        <taxon>Macrosiphini</taxon>
        <taxon>Macrosiphum</taxon>
    </lineage>
</organism>
<keyword evidence="4" id="KW-1185">Reference proteome</keyword>
<keyword evidence="2" id="KW-1133">Transmembrane helix</keyword>
<accession>A0AAV0VJL8</accession>
<gene>
    <name evidence="3" type="ORF">MEUPH1_LOCUS1601</name>
</gene>
<keyword evidence="2" id="KW-0812">Transmembrane</keyword>
<proteinExistence type="predicted"/>
<dbReference type="Proteomes" id="UP001160148">
    <property type="component" value="Unassembled WGS sequence"/>
</dbReference>
<evidence type="ECO:0000313" key="3">
    <source>
        <dbReference type="EMBL" id="CAI6344472.1"/>
    </source>
</evidence>
<reference evidence="3 4" key="1">
    <citation type="submission" date="2023-01" db="EMBL/GenBank/DDBJ databases">
        <authorList>
            <person name="Whitehead M."/>
        </authorList>
    </citation>
    <scope>NUCLEOTIDE SEQUENCE [LARGE SCALE GENOMIC DNA]</scope>
</reference>
<feature type="compositionally biased region" description="Polar residues" evidence="1">
    <location>
        <begin position="1"/>
        <end position="21"/>
    </location>
</feature>